<keyword evidence="2" id="KW-1185">Reference proteome</keyword>
<dbReference type="InterPro" id="IPR050232">
    <property type="entry name" value="FBL13/AtMIF1-like"/>
</dbReference>
<proteinExistence type="predicted"/>
<dbReference type="PANTHER" id="PTHR31900:SF34">
    <property type="entry name" value="EMB|CAB62440.1-RELATED"/>
    <property type="match status" value="1"/>
</dbReference>
<gene>
    <name evidence="3" type="primary">LOC104789138</name>
</gene>
<name>A0ABM0ZBC4_CAMSA</name>
<dbReference type="InterPro" id="IPR001810">
    <property type="entry name" value="F-box_dom"/>
</dbReference>
<dbReference type="RefSeq" id="XP_010513180.1">
    <property type="nucleotide sequence ID" value="XM_010514878.1"/>
</dbReference>
<dbReference type="Pfam" id="PF00646">
    <property type="entry name" value="F-box"/>
    <property type="match status" value="1"/>
</dbReference>
<dbReference type="SUPFAM" id="SSF52047">
    <property type="entry name" value="RNI-like"/>
    <property type="match status" value="1"/>
</dbReference>
<dbReference type="PANTHER" id="PTHR31900">
    <property type="entry name" value="F-BOX/RNI SUPERFAMILY PROTEIN-RELATED"/>
    <property type="match status" value="1"/>
</dbReference>
<sequence length="409" mass="46259">MAGTKVNTIHSAKPFVKSEKGRIEDRISSLSDDLLVSILLLLPTTEAVSTMILSKRWRSIWTMLPELEYIDSDYKQVPGKKKESIWLFLDESLQLHKAPLLQRLIIELGPGCPVDVDADIIKWIAYSVELKVKQLYFKLSWLSVPIILPESLYVCETLVGLTISDKILLDVPSPVCLPALINLFLDSVVYKDEDSLVRFLSGCHALQNLNVERHDNDTLENFRVKVPSLKTLCYTYVKLETKGNMGGSLVIDAETLGEIYLKDYSGNSCLIENKPRLDRATITVLCYPTDNFMKSLSSVKSLVMLLSIETLDGDFPLSFIPPSSVPGCLSTHLEMFEWKGYRGREGEKEVVSYIFANSKYLKRAAISIEPCSLENKKKMIKELKSVSRVSPLSRLLFSPLKWIPRHSTY</sequence>
<reference evidence="3" key="2">
    <citation type="submission" date="2025-08" db="UniProtKB">
        <authorList>
            <consortium name="RefSeq"/>
        </authorList>
    </citation>
    <scope>IDENTIFICATION</scope>
    <source>
        <tissue evidence="3">Leaf</tissue>
    </source>
</reference>
<evidence type="ECO:0000313" key="2">
    <source>
        <dbReference type="Proteomes" id="UP000694864"/>
    </source>
</evidence>
<dbReference type="InterPro" id="IPR006566">
    <property type="entry name" value="FBD"/>
</dbReference>
<dbReference type="Pfam" id="PF08387">
    <property type="entry name" value="FBD"/>
    <property type="match status" value="1"/>
</dbReference>
<dbReference type="Proteomes" id="UP000694864">
    <property type="component" value="Chromosome 5"/>
</dbReference>
<organism evidence="2 3">
    <name type="scientific">Camelina sativa</name>
    <name type="common">False flax</name>
    <name type="synonym">Myagrum sativum</name>
    <dbReference type="NCBI Taxonomy" id="90675"/>
    <lineage>
        <taxon>Eukaryota</taxon>
        <taxon>Viridiplantae</taxon>
        <taxon>Streptophyta</taxon>
        <taxon>Embryophyta</taxon>
        <taxon>Tracheophyta</taxon>
        <taxon>Spermatophyta</taxon>
        <taxon>Magnoliopsida</taxon>
        <taxon>eudicotyledons</taxon>
        <taxon>Gunneridae</taxon>
        <taxon>Pentapetalae</taxon>
        <taxon>rosids</taxon>
        <taxon>malvids</taxon>
        <taxon>Brassicales</taxon>
        <taxon>Brassicaceae</taxon>
        <taxon>Camelineae</taxon>
        <taxon>Camelina</taxon>
    </lineage>
</organism>
<protein>
    <submittedName>
        <fullName evidence="3">F-box/FBD/LRR-repeat protein At1g22000</fullName>
    </submittedName>
</protein>
<evidence type="ECO:0000259" key="1">
    <source>
        <dbReference type="SMART" id="SM00579"/>
    </source>
</evidence>
<dbReference type="InterPro" id="IPR055411">
    <property type="entry name" value="LRR_FXL15/At3g58940/PEG3-like"/>
</dbReference>
<dbReference type="InterPro" id="IPR036047">
    <property type="entry name" value="F-box-like_dom_sf"/>
</dbReference>
<dbReference type="Pfam" id="PF24758">
    <property type="entry name" value="LRR_At5g56370"/>
    <property type="match status" value="1"/>
</dbReference>
<accession>A0ABM0ZBC4</accession>
<evidence type="ECO:0000313" key="3">
    <source>
        <dbReference type="RefSeq" id="XP_010513180.1"/>
    </source>
</evidence>
<reference evidence="2" key="1">
    <citation type="journal article" date="2014" name="Nat. Commun.">
        <title>The emerging biofuel crop Camelina sativa retains a highly undifferentiated hexaploid genome structure.</title>
        <authorList>
            <person name="Kagale S."/>
            <person name="Koh C."/>
            <person name="Nixon J."/>
            <person name="Bollina V."/>
            <person name="Clarke W.E."/>
            <person name="Tuteja R."/>
            <person name="Spillane C."/>
            <person name="Robinson S.J."/>
            <person name="Links M.G."/>
            <person name="Clarke C."/>
            <person name="Higgins E.E."/>
            <person name="Huebert T."/>
            <person name="Sharpe A.G."/>
            <person name="Parkin I.A."/>
        </authorList>
    </citation>
    <scope>NUCLEOTIDE SEQUENCE [LARGE SCALE GENOMIC DNA]</scope>
    <source>
        <strain evidence="2">cv. DH55</strain>
    </source>
</reference>
<dbReference type="SUPFAM" id="SSF81383">
    <property type="entry name" value="F-box domain"/>
    <property type="match status" value="1"/>
</dbReference>
<feature type="domain" description="FBD" evidence="1">
    <location>
        <begin position="327"/>
        <end position="398"/>
    </location>
</feature>
<dbReference type="GeneID" id="104789138"/>
<dbReference type="SMART" id="SM00579">
    <property type="entry name" value="FBD"/>
    <property type="match status" value="1"/>
</dbReference>